<comment type="caution">
    <text evidence="2">The sequence shown here is derived from an EMBL/GenBank/DDBJ whole genome shotgun (WGS) entry which is preliminary data.</text>
</comment>
<dbReference type="Proteomes" id="UP000479710">
    <property type="component" value="Unassembled WGS sequence"/>
</dbReference>
<dbReference type="EMBL" id="SPHZ02000011">
    <property type="protein sequence ID" value="KAF0892003.1"/>
    <property type="molecule type" value="Genomic_DNA"/>
</dbReference>
<reference evidence="2 3" key="1">
    <citation type="submission" date="2019-11" db="EMBL/GenBank/DDBJ databases">
        <title>Whole genome sequence of Oryza granulata.</title>
        <authorList>
            <person name="Li W."/>
        </authorList>
    </citation>
    <scope>NUCLEOTIDE SEQUENCE [LARGE SCALE GENOMIC DNA]</scope>
    <source>
        <strain evidence="3">cv. Menghai</strain>
        <tissue evidence="2">Leaf</tissue>
    </source>
</reference>
<accession>A0A6G1BXB4</accession>
<protein>
    <recommendedName>
        <fullName evidence="1">Zinc knuckle CX2CX4HX4C domain-containing protein</fullName>
    </recommendedName>
</protein>
<dbReference type="OrthoDB" id="656425at2759"/>
<dbReference type="PANTHER" id="PTHR31286">
    <property type="entry name" value="GLYCINE-RICH CELL WALL STRUCTURAL PROTEIN 1.8-LIKE"/>
    <property type="match status" value="1"/>
</dbReference>
<evidence type="ECO:0000259" key="1">
    <source>
        <dbReference type="Pfam" id="PF14392"/>
    </source>
</evidence>
<gene>
    <name evidence="2" type="ORF">E2562_012483</name>
</gene>
<proteinExistence type="predicted"/>
<organism evidence="2 3">
    <name type="scientific">Oryza meyeriana var. granulata</name>
    <dbReference type="NCBI Taxonomy" id="110450"/>
    <lineage>
        <taxon>Eukaryota</taxon>
        <taxon>Viridiplantae</taxon>
        <taxon>Streptophyta</taxon>
        <taxon>Embryophyta</taxon>
        <taxon>Tracheophyta</taxon>
        <taxon>Spermatophyta</taxon>
        <taxon>Magnoliopsida</taxon>
        <taxon>Liliopsida</taxon>
        <taxon>Poales</taxon>
        <taxon>Poaceae</taxon>
        <taxon>BOP clade</taxon>
        <taxon>Oryzoideae</taxon>
        <taxon>Oryzeae</taxon>
        <taxon>Oryzinae</taxon>
        <taxon>Oryza</taxon>
        <taxon>Oryza meyeriana</taxon>
    </lineage>
</organism>
<name>A0A6G1BXB4_9ORYZ</name>
<evidence type="ECO:0000313" key="3">
    <source>
        <dbReference type="Proteomes" id="UP000479710"/>
    </source>
</evidence>
<keyword evidence="3" id="KW-1185">Reference proteome</keyword>
<evidence type="ECO:0000313" key="2">
    <source>
        <dbReference type="EMBL" id="KAF0892003.1"/>
    </source>
</evidence>
<feature type="domain" description="Zinc knuckle CX2CX4HX4C" evidence="1">
    <location>
        <begin position="98"/>
        <end position="146"/>
    </location>
</feature>
<dbReference type="InterPro" id="IPR040256">
    <property type="entry name" value="At4g02000-like"/>
</dbReference>
<dbReference type="AlphaFoldDB" id="A0A6G1BXB4"/>
<dbReference type="InterPro" id="IPR025836">
    <property type="entry name" value="Zn_knuckle_CX2CX4HX4C"/>
</dbReference>
<dbReference type="PANTHER" id="PTHR31286:SF180">
    <property type="entry name" value="OS10G0362600 PROTEIN"/>
    <property type="match status" value="1"/>
</dbReference>
<sequence>MESVEGMMRRMKLLVAEQKGIKIMGGEEMKKGGCMHQAIGKLLSEKLAPPEAITKLPFRMMNKIARETLGGEIGEFMEVDVDDNDPMSSRYLRVKVRIDILKPLMHGVTVVVGQNEEKRWCPLIYEFLPDFCYVCGIIGHTEKLCASQMKGEAYQYGRELRIIPQRRKAELSIGGKSSDGKGASYWRGGNDGWRGLADGSGSRGSLEKSRSDGPSWRVQLVNGTKEKGCVGGEEEEVQSPLKDKTVEVRTSGPKKVLFLENTGAAANEKGAGTLL</sequence>
<dbReference type="Pfam" id="PF14392">
    <property type="entry name" value="zf-CCHC_4"/>
    <property type="match status" value="1"/>
</dbReference>